<accession>A0A9W7DW52</accession>
<evidence type="ECO:0000313" key="3">
    <source>
        <dbReference type="Proteomes" id="UP001165082"/>
    </source>
</evidence>
<dbReference type="AlphaFoldDB" id="A0A9W7DW52"/>
<dbReference type="OrthoDB" id="196264at2759"/>
<proteinExistence type="predicted"/>
<name>A0A9W7DW52_9STRA</name>
<feature type="compositionally biased region" description="Polar residues" evidence="1">
    <location>
        <begin position="14"/>
        <end position="31"/>
    </location>
</feature>
<feature type="compositionally biased region" description="Basic and acidic residues" evidence="1">
    <location>
        <begin position="1"/>
        <end position="13"/>
    </location>
</feature>
<feature type="compositionally biased region" description="Low complexity" evidence="1">
    <location>
        <begin position="37"/>
        <end position="56"/>
    </location>
</feature>
<feature type="region of interest" description="Disordered" evidence="1">
    <location>
        <begin position="78"/>
        <end position="125"/>
    </location>
</feature>
<comment type="caution">
    <text evidence="2">The sequence shown here is derived from an EMBL/GenBank/DDBJ whole genome shotgun (WGS) entry which is preliminary data.</text>
</comment>
<reference evidence="2" key="1">
    <citation type="submission" date="2022-07" db="EMBL/GenBank/DDBJ databases">
        <title>Genome analysis of Parmales, a sister group of diatoms, reveals the evolutionary specialization of diatoms from phago-mixotrophs to photoautotrophs.</title>
        <authorList>
            <person name="Ban H."/>
            <person name="Sato S."/>
            <person name="Yoshikawa S."/>
            <person name="Kazumasa Y."/>
            <person name="Nakamura Y."/>
            <person name="Ichinomiya M."/>
            <person name="Saitoh K."/>
            <person name="Sato N."/>
            <person name="Blanc-Mathieu R."/>
            <person name="Endo H."/>
            <person name="Kuwata A."/>
            <person name="Ogata H."/>
        </authorList>
    </citation>
    <scope>NUCLEOTIDE SEQUENCE</scope>
</reference>
<organism evidence="2 3">
    <name type="scientific">Triparma retinervis</name>
    <dbReference type="NCBI Taxonomy" id="2557542"/>
    <lineage>
        <taxon>Eukaryota</taxon>
        <taxon>Sar</taxon>
        <taxon>Stramenopiles</taxon>
        <taxon>Ochrophyta</taxon>
        <taxon>Bolidophyceae</taxon>
        <taxon>Parmales</taxon>
        <taxon>Triparmaceae</taxon>
        <taxon>Triparma</taxon>
    </lineage>
</organism>
<dbReference type="Proteomes" id="UP001165082">
    <property type="component" value="Unassembled WGS sequence"/>
</dbReference>
<feature type="compositionally biased region" description="Acidic residues" evidence="1">
    <location>
        <begin position="108"/>
        <end position="117"/>
    </location>
</feature>
<protein>
    <submittedName>
        <fullName evidence="2">Uncharacterized protein</fullName>
    </submittedName>
</protein>
<feature type="compositionally biased region" description="Low complexity" evidence="1">
    <location>
        <begin position="89"/>
        <end position="107"/>
    </location>
</feature>
<evidence type="ECO:0000256" key="1">
    <source>
        <dbReference type="SAM" id="MobiDB-lite"/>
    </source>
</evidence>
<sequence length="125" mass="13660">MRLDDKWHAESPLRKNQSTQNIANMADNSHGSGEADTLLTSSRNSSTGNSNNLNSSMVKNFDNIIMKPIFGGKIKLPYDNNNDNDDDNYNSALPPFSTLSPISSPSESFEELLEEAAEASKYGAT</sequence>
<evidence type="ECO:0000313" key="2">
    <source>
        <dbReference type="EMBL" id="GMH57123.1"/>
    </source>
</evidence>
<keyword evidence="3" id="KW-1185">Reference proteome</keyword>
<dbReference type="EMBL" id="BRXZ01003553">
    <property type="protein sequence ID" value="GMH57123.1"/>
    <property type="molecule type" value="Genomic_DNA"/>
</dbReference>
<feature type="region of interest" description="Disordered" evidence="1">
    <location>
        <begin position="1"/>
        <end position="56"/>
    </location>
</feature>
<gene>
    <name evidence="2" type="ORF">TrRE_jg134</name>
</gene>